<reference evidence="1 2" key="1">
    <citation type="journal article" date="2016" name="Nat. Commun.">
        <title>Thousands of microbial genomes shed light on interconnected biogeochemical processes in an aquifer system.</title>
        <authorList>
            <person name="Anantharaman K."/>
            <person name="Brown C.T."/>
            <person name="Hug L.A."/>
            <person name="Sharon I."/>
            <person name="Castelle C.J."/>
            <person name="Probst A.J."/>
            <person name="Thomas B.C."/>
            <person name="Singh A."/>
            <person name="Wilkins M.J."/>
            <person name="Karaoz U."/>
            <person name="Brodie E.L."/>
            <person name="Williams K.H."/>
            <person name="Hubbard S.S."/>
            <person name="Banfield J.F."/>
        </authorList>
    </citation>
    <scope>NUCLEOTIDE SEQUENCE [LARGE SCALE GENOMIC DNA]</scope>
</reference>
<dbReference type="SUPFAM" id="SSF54001">
    <property type="entry name" value="Cysteine proteinases"/>
    <property type="match status" value="1"/>
</dbReference>
<dbReference type="InterPro" id="IPR038765">
    <property type="entry name" value="Papain-like_cys_pep_sf"/>
</dbReference>
<proteinExistence type="predicted"/>
<sequence>MRKKELRKIREESWAKIEPKLQVADIILSQEKSWLSRSIRDATNSYWSHVSIVFSVPDKHFSNTLVISAERSGIEIHRLQKYTNRLDFYDLGVKRIPGLSSKTRGMVLSYVLNNVDLPYDYGRLFGLFLGYLGTRFLGKKIYHPVCNEGAFICSAFIQKAFYNVLPENKKDSVVFKAKDINKFFLEEVTPADIARSKNCEWLYNEQP</sequence>
<evidence type="ECO:0000313" key="1">
    <source>
        <dbReference type="EMBL" id="OGH92563.1"/>
    </source>
</evidence>
<name>A0A1F6P9D0_9BACT</name>
<dbReference type="Proteomes" id="UP000176634">
    <property type="component" value="Unassembled WGS sequence"/>
</dbReference>
<protein>
    <submittedName>
        <fullName evidence="1">Uncharacterized protein</fullName>
    </submittedName>
</protein>
<dbReference type="EMBL" id="MFRA01000005">
    <property type="protein sequence ID" value="OGH92563.1"/>
    <property type="molecule type" value="Genomic_DNA"/>
</dbReference>
<dbReference type="AlphaFoldDB" id="A0A1F6P9D0"/>
<comment type="caution">
    <text evidence="1">The sequence shown here is derived from an EMBL/GenBank/DDBJ whole genome shotgun (WGS) entry which is preliminary data.</text>
</comment>
<evidence type="ECO:0000313" key="2">
    <source>
        <dbReference type="Proteomes" id="UP000176634"/>
    </source>
</evidence>
<dbReference type="Gene3D" id="3.90.1720.10">
    <property type="entry name" value="endopeptidase domain like (from Nostoc punctiforme)"/>
    <property type="match status" value="1"/>
</dbReference>
<gene>
    <name evidence="1" type="ORF">A2563_02700</name>
</gene>
<organism evidence="1 2">
    <name type="scientific">Candidatus Magasanikbacteria bacterium RIFOXYD1_FULL_40_23</name>
    <dbReference type="NCBI Taxonomy" id="1798705"/>
    <lineage>
        <taxon>Bacteria</taxon>
        <taxon>Candidatus Magasanikiibacteriota</taxon>
    </lineage>
</organism>
<dbReference type="Pfam" id="PF05708">
    <property type="entry name" value="Peptidase_C92"/>
    <property type="match status" value="1"/>
</dbReference>
<accession>A0A1F6P9D0</accession>
<dbReference type="STRING" id="1798705.A2563_02700"/>
<dbReference type="InterPro" id="IPR024453">
    <property type="entry name" value="Peptidase_C92"/>
</dbReference>